<comment type="caution">
    <text evidence="3">The sequence shown here is derived from an EMBL/GenBank/DDBJ whole genome shotgun (WGS) entry which is preliminary data.</text>
</comment>
<evidence type="ECO:0000256" key="2">
    <source>
        <dbReference type="SAM" id="SignalP"/>
    </source>
</evidence>
<sequence length="122" mass="12805">MRAPTLSLIHTLAAAAALLGAVPAQAQSPAAEASPTTVEAPASRAGALKGDQRIQHIVVEDSGSRVDEVRYGGQTQSVTVQPKGSRLPEYEVLSNDGTRSRPTARDEGTGPLGARVWNLFKF</sequence>
<feature type="signal peptide" evidence="2">
    <location>
        <begin position="1"/>
        <end position="26"/>
    </location>
</feature>
<dbReference type="EMBL" id="JAQSIO010000004">
    <property type="protein sequence ID" value="MDD0815634.1"/>
    <property type="molecule type" value="Genomic_DNA"/>
</dbReference>
<feature type="region of interest" description="Disordered" evidence="1">
    <location>
        <begin position="72"/>
        <end position="111"/>
    </location>
</feature>
<name>A0ABT5MGC3_9BURK</name>
<feature type="compositionally biased region" description="Polar residues" evidence="1">
    <location>
        <begin position="73"/>
        <end position="82"/>
    </location>
</feature>
<gene>
    <name evidence="3" type="ORF">PSQ39_13435</name>
</gene>
<feature type="region of interest" description="Disordered" evidence="1">
    <location>
        <begin position="24"/>
        <end position="49"/>
    </location>
</feature>
<proteinExistence type="predicted"/>
<reference evidence="3 4" key="1">
    <citation type="submission" date="2023-02" db="EMBL/GenBank/DDBJ databases">
        <title>Bacterial whole genome sequence for Curvibacter sp. HBC28.</title>
        <authorList>
            <person name="Le V."/>
            <person name="Ko S.-R."/>
            <person name="Ahn C.-Y."/>
            <person name="Oh H.-M."/>
        </authorList>
    </citation>
    <scope>NUCLEOTIDE SEQUENCE [LARGE SCALE GENOMIC DNA]</scope>
    <source>
        <strain evidence="3 4">HBC28</strain>
    </source>
</reference>
<dbReference type="RefSeq" id="WP_273927322.1">
    <property type="nucleotide sequence ID" value="NZ_JAQSIN010000003.1"/>
</dbReference>
<protein>
    <recommendedName>
        <fullName evidence="5">DUF2782 domain-containing protein</fullName>
    </recommendedName>
</protein>
<organism evidence="3 4">
    <name type="scientific">Curvibacter microcysteis</name>
    <dbReference type="NCBI Taxonomy" id="3026419"/>
    <lineage>
        <taxon>Bacteria</taxon>
        <taxon>Pseudomonadati</taxon>
        <taxon>Pseudomonadota</taxon>
        <taxon>Betaproteobacteria</taxon>
        <taxon>Burkholderiales</taxon>
        <taxon>Comamonadaceae</taxon>
        <taxon>Curvibacter</taxon>
    </lineage>
</organism>
<feature type="chain" id="PRO_5047019886" description="DUF2782 domain-containing protein" evidence="2">
    <location>
        <begin position="27"/>
        <end position="122"/>
    </location>
</feature>
<keyword evidence="2" id="KW-0732">Signal</keyword>
<evidence type="ECO:0008006" key="5">
    <source>
        <dbReference type="Google" id="ProtNLM"/>
    </source>
</evidence>
<accession>A0ABT5MGC3</accession>
<evidence type="ECO:0000313" key="3">
    <source>
        <dbReference type="EMBL" id="MDD0815634.1"/>
    </source>
</evidence>
<evidence type="ECO:0000313" key="4">
    <source>
        <dbReference type="Proteomes" id="UP001528672"/>
    </source>
</evidence>
<feature type="compositionally biased region" description="Low complexity" evidence="1">
    <location>
        <begin position="24"/>
        <end position="35"/>
    </location>
</feature>
<keyword evidence="4" id="KW-1185">Reference proteome</keyword>
<dbReference type="Proteomes" id="UP001528672">
    <property type="component" value="Unassembled WGS sequence"/>
</dbReference>
<evidence type="ECO:0000256" key="1">
    <source>
        <dbReference type="SAM" id="MobiDB-lite"/>
    </source>
</evidence>